<dbReference type="Proteomes" id="UP000000268">
    <property type="component" value="Chromosome"/>
</dbReference>
<gene>
    <name evidence="1" type="ordered locus">AM1_5244</name>
</gene>
<protein>
    <submittedName>
        <fullName evidence="1">Uncharacterized protein</fullName>
    </submittedName>
</protein>
<evidence type="ECO:0000313" key="2">
    <source>
        <dbReference type="Proteomes" id="UP000000268"/>
    </source>
</evidence>
<evidence type="ECO:0000313" key="1">
    <source>
        <dbReference type="EMBL" id="ABW30206.1"/>
    </source>
</evidence>
<dbReference type="HOGENOM" id="CLU_3021201_0_0_3"/>
<accession>B0C9Q8</accession>
<name>B0C9Q8_ACAM1</name>
<organism evidence="1 2">
    <name type="scientific">Acaryochloris marina (strain MBIC 11017)</name>
    <dbReference type="NCBI Taxonomy" id="329726"/>
    <lineage>
        <taxon>Bacteria</taxon>
        <taxon>Bacillati</taxon>
        <taxon>Cyanobacteriota</taxon>
        <taxon>Cyanophyceae</taxon>
        <taxon>Acaryochloridales</taxon>
        <taxon>Acaryochloridaceae</taxon>
        <taxon>Acaryochloris</taxon>
    </lineage>
</organism>
<proteinExistence type="predicted"/>
<sequence>MREVCAQFDEQIAVLDQLSAQLETENKQNPVNIYFEKRRQQQGLEQRQSSQLISS</sequence>
<reference evidence="1 2" key="1">
    <citation type="journal article" date="2008" name="Proc. Natl. Acad. Sci. U.S.A.">
        <title>Niche adaptation and genome expansion in the chlorophyll d-producing cyanobacterium Acaryochloris marina.</title>
        <authorList>
            <person name="Swingley W.D."/>
            <person name="Chen M."/>
            <person name="Cheung P.C."/>
            <person name="Conrad A.L."/>
            <person name="Dejesa L.C."/>
            <person name="Hao J."/>
            <person name="Honchak B.M."/>
            <person name="Karbach L.E."/>
            <person name="Kurdoglu A."/>
            <person name="Lahiri S."/>
            <person name="Mastrian S.D."/>
            <person name="Miyashita H."/>
            <person name="Page L."/>
            <person name="Ramakrishna P."/>
            <person name="Satoh S."/>
            <person name="Sattley W.M."/>
            <person name="Shimada Y."/>
            <person name="Taylor H.L."/>
            <person name="Tomo T."/>
            <person name="Tsuchiya T."/>
            <person name="Wang Z.T."/>
            <person name="Raymond J."/>
            <person name="Mimuro M."/>
            <person name="Blankenship R.E."/>
            <person name="Touchman J.W."/>
        </authorList>
    </citation>
    <scope>NUCLEOTIDE SEQUENCE [LARGE SCALE GENOMIC DNA]</scope>
    <source>
        <strain evidence="2">MBIC 11017</strain>
    </source>
</reference>
<dbReference type="AlphaFoldDB" id="B0C9Q8"/>
<keyword evidence="2" id="KW-1185">Reference proteome</keyword>
<dbReference type="KEGG" id="amr:AM1_5244"/>
<dbReference type="EMBL" id="CP000828">
    <property type="protein sequence ID" value="ABW30206.1"/>
    <property type="molecule type" value="Genomic_DNA"/>
</dbReference>